<gene>
    <name evidence="1" type="ORF">F5876DRAFT_71809</name>
</gene>
<keyword evidence="2" id="KW-1185">Reference proteome</keyword>
<organism evidence="1 2">
    <name type="scientific">Lentinula aff. lateritia</name>
    <dbReference type="NCBI Taxonomy" id="2804960"/>
    <lineage>
        <taxon>Eukaryota</taxon>
        <taxon>Fungi</taxon>
        <taxon>Dikarya</taxon>
        <taxon>Basidiomycota</taxon>
        <taxon>Agaricomycotina</taxon>
        <taxon>Agaricomycetes</taxon>
        <taxon>Agaricomycetidae</taxon>
        <taxon>Agaricales</taxon>
        <taxon>Marasmiineae</taxon>
        <taxon>Omphalotaceae</taxon>
        <taxon>Lentinula</taxon>
    </lineage>
</organism>
<reference evidence="1" key="1">
    <citation type="submission" date="2022-09" db="EMBL/GenBank/DDBJ databases">
        <title>A Global Phylogenomic Analysis of the Shiitake Genus Lentinula.</title>
        <authorList>
            <consortium name="DOE Joint Genome Institute"/>
            <person name="Sierra-Patev S."/>
            <person name="Min B."/>
            <person name="Naranjo-Ortiz M."/>
            <person name="Looney B."/>
            <person name="Konkel Z."/>
            <person name="Slot J.C."/>
            <person name="Sakamoto Y."/>
            <person name="Steenwyk J.L."/>
            <person name="Rokas A."/>
            <person name="Carro J."/>
            <person name="Camarero S."/>
            <person name="Ferreira P."/>
            <person name="Molpeceres G."/>
            <person name="Ruiz-Duenas F.J."/>
            <person name="Serrano A."/>
            <person name="Henrissat B."/>
            <person name="Drula E."/>
            <person name="Hughes K.W."/>
            <person name="Mata J.L."/>
            <person name="Ishikawa N.K."/>
            <person name="Vargas-Isla R."/>
            <person name="Ushijima S."/>
            <person name="Smith C.A."/>
            <person name="Ahrendt S."/>
            <person name="Andreopoulos W."/>
            <person name="He G."/>
            <person name="Labutti K."/>
            <person name="Lipzen A."/>
            <person name="Ng V."/>
            <person name="Riley R."/>
            <person name="Sandor L."/>
            <person name="Barry K."/>
            <person name="Martinez A.T."/>
            <person name="Xiao Y."/>
            <person name="Gibbons J.G."/>
            <person name="Terashima K."/>
            <person name="Grigoriev I.V."/>
            <person name="Hibbett D.S."/>
        </authorList>
    </citation>
    <scope>NUCLEOTIDE SEQUENCE</scope>
    <source>
        <strain evidence="1">TMI1499</strain>
    </source>
</reference>
<sequence length="95" mass="10268">MSQTKYTTLINNCKLFFHSFNVTQHLAAIDFQTPGRRPDSLSFEESSVVGADKAVWTVICKVNGETKGKGESSTKAEAKNQASKNALEALGQSTA</sequence>
<accession>A0ACC1UEV8</accession>
<dbReference type="EMBL" id="MU794947">
    <property type="protein sequence ID" value="KAJ3815604.1"/>
    <property type="molecule type" value="Genomic_DNA"/>
</dbReference>
<evidence type="ECO:0000313" key="1">
    <source>
        <dbReference type="EMBL" id="KAJ3815604.1"/>
    </source>
</evidence>
<dbReference type="Proteomes" id="UP001163835">
    <property type="component" value="Unassembled WGS sequence"/>
</dbReference>
<comment type="caution">
    <text evidence="1">The sequence shown here is derived from an EMBL/GenBank/DDBJ whole genome shotgun (WGS) entry which is preliminary data.</text>
</comment>
<proteinExistence type="predicted"/>
<protein>
    <submittedName>
        <fullName evidence="1">Uncharacterized protein</fullName>
    </submittedName>
</protein>
<evidence type="ECO:0000313" key="2">
    <source>
        <dbReference type="Proteomes" id="UP001163835"/>
    </source>
</evidence>
<name>A0ACC1UEV8_9AGAR</name>